<evidence type="ECO:0000313" key="3">
    <source>
        <dbReference type="RefSeq" id="XP_036365570.1"/>
    </source>
</evidence>
<protein>
    <submittedName>
        <fullName evidence="3">Uncharacterized protein LOC118766316</fullName>
    </submittedName>
</protein>
<dbReference type="RefSeq" id="XP_036365570.1">
    <property type="nucleotide sequence ID" value="XM_036509677.1"/>
</dbReference>
<reference evidence="3" key="1">
    <citation type="submission" date="2025-08" db="UniProtKB">
        <authorList>
            <consortium name="RefSeq"/>
        </authorList>
    </citation>
    <scope>IDENTIFICATION</scope>
</reference>
<keyword evidence="1" id="KW-0472">Membrane</keyword>
<proteinExistence type="predicted"/>
<evidence type="ECO:0000313" key="2">
    <source>
        <dbReference type="Proteomes" id="UP000515154"/>
    </source>
</evidence>
<keyword evidence="2" id="KW-1185">Reference proteome</keyword>
<dbReference type="Proteomes" id="UP000515154">
    <property type="component" value="Linkage group LG1"/>
</dbReference>
<name>A0A7E6FE18_9MOLL</name>
<keyword evidence="1" id="KW-1133">Transmembrane helix</keyword>
<gene>
    <name evidence="3" type="primary">LOC118766316</name>
</gene>
<organism evidence="2 3">
    <name type="scientific">Octopus sinensis</name>
    <name type="common">East Asian common octopus</name>
    <dbReference type="NCBI Taxonomy" id="2607531"/>
    <lineage>
        <taxon>Eukaryota</taxon>
        <taxon>Metazoa</taxon>
        <taxon>Spiralia</taxon>
        <taxon>Lophotrochozoa</taxon>
        <taxon>Mollusca</taxon>
        <taxon>Cephalopoda</taxon>
        <taxon>Coleoidea</taxon>
        <taxon>Octopodiformes</taxon>
        <taxon>Octopoda</taxon>
        <taxon>Incirrata</taxon>
        <taxon>Octopodidae</taxon>
        <taxon>Octopus</taxon>
    </lineage>
</organism>
<feature type="transmembrane region" description="Helical" evidence="1">
    <location>
        <begin position="35"/>
        <end position="52"/>
    </location>
</feature>
<keyword evidence="1" id="KW-0812">Transmembrane</keyword>
<dbReference type="AlphaFoldDB" id="A0A7E6FE18"/>
<feature type="transmembrane region" description="Helical" evidence="1">
    <location>
        <begin position="64"/>
        <end position="89"/>
    </location>
</feature>
<accession>A0A7E6FE18</accession>
<dbReference type="KEGG" id="osn:118766316"/>
<sequence length="184" mass="20894">MQQFLHHGNASISIKSIIILSYLTIKDMKPERIRFNLFFILSILLCCAAMTTPENETLVKNNSITGQILVSCAIIILCLPFIGMICYLINIRCRFVIFDIFFPIKKDIVCLRIDEISPDPSLYHIEPRPRSNTNNSQKLYYELLNADSQYCNSPTSTDQSTISNISNGVLSENSQELSDQALLH</sequence>
<evidence type="ECO:0000256" key="1">
    <source>
        <dbReference type="SAM" id="Phobius"/>
    </source>
</evidence>